<organism evidence="10 11">
    <name type="scientific">Amphilophus citrinellus</name>
    <name type="common">Midas cichlid</name>
    <name type="synonym">Cichlasoma citrinellum</name>
    <dbReference type="NCBI Taxonomy" id="61819"/>
    <lineage>
        <taxon>Eukaryota</taxon>
        <taxon>Metazoa</taxon>
        <taxon>Chordata</taxon>
        <taxon>Craniata</taxon>
        <taxon>Vertebrata</taxon>
        <taxon>Euteleostomi</taxon>
        <taxon>Actinopterygii</taxon>
        <taxon>Neopterygii</taxon>
        <taxon>Teleostei</taxon>
        <taxon>Neoteleostei</taxon>
        <taxon>Acanthomorphata</taxon>
        <taxon>Ovalentaria</taxon>
        <taxon>Cichlomorphae</taxon>
        <taxon>Cichliformes</taxon>
        <taxon>Cichlidae</taxon>
        <taxon>New World cichlids</taxon>
        <taxon>Cichlasomatinae</taxon>
        <taxon>Heroini</taxon>
        <taxon>Amphilophus</taxon>
    </lineage>
</organism>
<dbReference type="Ensembl" id="ENSACIT00000025044.1">
    <property type="protein sequence ID" value="ENSACIP00000024401.1"/>
    <property type="gene ID" value="ENSACIG00000018945.1"/>
</dbReference>
<sequence>MFIISVHADTVDAPLLSDLSADLLGLEAESWSLAVTADFCRQHDRHTIKRQDVIYELMQTELHHIQTLTVMSEVFRRGMLEELQLDWDCVARIFPCLDPLLIFHRNLFRALQERRQAAAQTEDSQNYVIHQIGDILLQQVYENAEKMKKLYGEFCSHHTEAVNVFKELQQQNKKLQNFVKVSSCFQISCVLLIKFILLVTQRITKYPVLLERILQYTEGGSTLLEGCFSSLHHQWDQRCMKFIPPAERRGMRG</sequence>
<keyword evidence="6" id="KW-0863">Zinc-finger</keyword>
<dbReference type="Proteomes" id="UP000261340">
    <property type="component" value="Unplaced"/>
</dbReference>
<evidence type="ECO:0000256" key="7">
    <source>
        <dbReference type="ARBA" id="ARBA00022833"/>
    </source>
</evidence>
<evidence type="ECO:0000259" key="9">
    <source>
        <dbReference type="PROSITE" id="PS50010"/>
    </source>
</evidence>
<keyword evidence="2" id="KW-0963">Cytoplasm</keyword>
<evidence type="ECO:0000256" key="1">
    <source>
        <dbReference type="ARBA" id="ARBA00004496"/>
    </source>
</evidence>
<keyword evidence="3" id="KW-0597">Phosphoprotein</keyword>
<evidence type="ECO:0000256" key="5">
    <source>
        <dbReference type="ARBA" id="ARBA00022723"/>
    </source>
</evidence>
<evidence type="ECO:0000256" key="6">
    <source>
        <dbReference type="ARBA" id="ARBA00022771"/>
    </source>
</evidence>
<dbReference type="PROSITE" id="PS50010">
    <property type="entry name" value="DH_2"/>
    <property type="match status" value="1"/>
</dbReference>
<evidence type="ECO:0000256" key="4">
    <source>
        <dbReference type="ARBA" id="ARBA00022658"/>
    </source>
</evidence>
<reference evidence="10" key="2">
    <citation type="submission" date="2025-09" db="UniProtKB">
        <authorList>
            <consortium name="Ensembl"/>
        </authorList>
    </citation>
    <scope>IDENTIFICATION</scope>
</reference>
<comment type="subcellular location">
    <subcellularLocation>
        <location evidence="1">Cytoplasm</location>
    </subcellularLocation>
</comment>
<dbReference type="GO" id="GO:0005737">
    <property type="term" value="C:cytoplasm"/>
    <property type="evidence" value="ECO:0007669"/>
    <property type="project" value="UniProtKB-SubCell"/>
</dbReference>
<feature type="domain" description="DH" evidence="9">
    <location>
        <begin position="49"/>
        <end position="253"/>
    </location>
</feature>
<dbReference type="OMA" id="HASKLLW"/>
<dbReference type="SMART" id="SM00325">
    <property type="entry name" value="RhoGEF"/>
    <property type="match status" value="1"/>
</dbReference>
<dbReference type="GO" id="GO:0008270">
    <property type="term" value="F:zinc ion binding"/>
    <property type="evidence" value="ECO:0007669"/>
    <property type="project" value="UniProtKB-KW"/>
</dbReference>
<dbReference type="GO" id="GO:0035023">
    <property type="term" value="P:regulation of Rho protein signal transduction"/>
    <property type="evidence" value="ECO:0007669"/>
    <property type="project" value="TreeGrafter"/>
</dbReference>
<proteinExistence type="predicted"/>
<dbReference type="Pfam" id="PF00621">
    <property type="entry name" value="RhoGEF"/>
    <property type="match status" value="1"/>
</dbReference>
<dbReference type="PANTHER" id="PTHR13944:SF22">
    <property type="entry name" value="RHO GUANINE NUCLEOTIDE EXCHANGE FACTOR 28"/>
    <property type="match status" value="1"/>
</dbReference>
<dbReference type="InterPro" id="IPR051632">
    <property type="entry name" value="Rho_GEF"/>
</dbReference>
<evidence type="ECO:0000313" key="11">
    <source>
        <dbReference type="Proteomes" id="UP000261340"/>
    </source>
</evidence>
<protein>
    <recommendedName>
        <fullName evidence="9">DH domain-containing protein</fullName>
    </recommendedName>
</protein>
<dbReference type="InterPro" id="IPR035899">
    <property type="entry name" value="DBL_dom_sf"/>
</dbReference>
<keyword evidence="11" id="KW-1185">Reference proteome</keyword>
<evidence type="ECO:0000313" key="10">
    <source>
        <dbReference type="Ensembl" id="ENSACIP00000024401.1"/>
    </source>
</evidence>
<keyword evidence="7" id="KW-0862">Zinc</keyword>
<keyword evidence="8" id="KW-0175">Coiled coil</keyword>
<dbReference type="STRING" id="61819.ENSACIP00000024401"/>
<dbReference type="GeneTree" id="ENSGT00940000155831"/>
<dbReference type="PANTHER" id="PTHR13944">
    <property type="entry name" value="AGAP007712-PA"/>
    <property type="match status" value="1"/>
</dbReference>
<evidence type="ECO:0000256" key="2">
    <source>
        <dbReference type="ARBA" id="ARBA00022490"/>
    </source>
</evidence>
<keyword evidence="5" id="KW-0479">Metal-binding</keyword>
<dbReference type="AlphaFoldDB" id="A0A3Q0SMG1"/>
<dbReference type="InterPro" id="IPR000219">
    <property type="entry name" value="DH_dom"/>
</dbReference>
<dbReference type="GO" id="GO:0005085">
    <property type="term" value="F:guanyl-nucleotide exchange factor activity"/>
    <property type="evidence" value="ECO:0007669"/>
    <property type="project" value="UniProtKB-KW"/>
</dbReference>
<keyword evidence="4" id="KW-0344">Guanine-nucleotide releasing factor</keyword>
<name>A0A3Q0SMG1_AMPCI</name>
<dbReference type="SUPFAM" id="SSF48065">
    <property type="entry name" value="DBL homology domain (DH-domain)"/>
    <property type="match status" value="1"/>
</dbReference>
<dbReference type="FunFam" id="1.20.900.10:FF:000004">
    <property type="entry name" value="Rho guanine nucleotide exchange factor 2"/>
    <property type="match status" value="1"/>
</dbReference>
<reference evidence="10" key="1">
    <citation type="submission" date="2025-08" db="UniProtKB">
        <authorList>
            <consortium name="Ensembl"/>
        </authorList>
    </citation>
    <scope>IDENTIFICATION</scope>
</reference>
<evidence type="ECO:0000256" key="3">
    <source>
        <dbReference type="ARBA" id="ARBA00022553"/>
    </source>
</evidence>
<dbReference type="Gene3D" id="1.20.900.10">
    <property type="entry name" value="Dbl homology (DH) domain"/>
    <property type="match status" value="1"/>
</dbReference>
<accession>A0A3Q0SMG1</accession>
<evidence type="ECO:0000256" key="8">
    <source>
        <dbReference type="ARBA" id="ARBA00023054"/>
    </source>
</evidence>
<dbReference type="CDD" id="cd00160">
    <property type="entry name" value="RhoGEF"/>
    <property type="match status" value="1"/>
</dbReference>